<accession>A0ABR0E0I0</accession>
<reference evidence="1 2" key="1">
    <citation type="journal article" date="2023" name="G3 (Bethesda)">
        <title>A chromosome-level genome assembly of Zasmidium syzygii isolated from banana leaves.</title>
        <authorList>
            <person name="van Westerhoven A.C."/>
            <person name="Mehrabi R."/>
            <person name="Talebi R."/>
            <person name="Steentjes M.B.F."/>
            <person name="Corcolon B."/>
            <person name="Chong P.A."/>
            <person name="Kema G.H.J."/>
            <person name="Seidl M.F."/>
        </authorList>
    </citation>
    <scope>NUCLEOTIDE SEQUENCE [LARGE SCALE GENOMIC DNA]</scope>
    <source>
        <strain evidence="1 2">P124</strain>
    </source>
</reference>
<dbReference type="EMBL" id="JAXOVC010000013">
    <property type="protein sequence ID" value="KAK4494925.1"/>
    <property type="molecule type" value="Genomic_DNA"/>
</dbReference>
<gene>
    <name evidence="1" type="ORF">PRZ48_014281</name>
</gene>
<comment type="caution">
    <text evidence="1">The sequence shown here is derived from an EMBL/GenBank/DDBJ whole genome shotgun (WGS) entry which is preliminary data.</text>
</comment>
<keyword evidence="2" id="KW-1185">Reference proteome</keyword>
<name>A0ABR0E0I0_ZASCE</name>
<evidence type="ECO:0000313" key="1">
    <source>
        <dbReference type="EMBL" id="KAK4494925.1"/>
    </source>
</evidence>
<dbReference type="Proteomes" id="UP001305779">
    <property type="component" value="Unassembled WGS sequence"/>
</dbReference>
<evidence type="ECO:0000313" key="2">
    <source>
        <dbReference type="Proteomes" id="UP001305779"/>
    </source>
</evidence>
<protein>
    <submittedName>
        <fullName evidence="1">Uncharacterized protein</fullName>
    </submittedName>
</protein>
<organism evidence="1 2">
    <name type="scientific">Zasmidium cellare</name>
    <name type="common">Wine cellar mold</name>
    <name type="synonym">Racodium cellare</name>
    <dbReference type="NCBI Taxonomy" id="395010"/>
    <lineage>
        <taxon>Eukaryota</taxon>
        <taxon>Fungi</taxon>
        <taxon>Dikarya</taxon>
        <taxon>Ascomycota</taxon>
        <taxon>Pezizomycotina</taxon>
        <taxon>Dothideomycetes</taxon>
        <taxon>Dothideomycetidae</taxon>
        <taxon>Mycosphaerellales</taxon>
        <taxon>Mycosphaerellaceae</taxon>
        <taxon>Zasmidium</taxon>
    </lineage>
</organism>
<sequence length="188" mass="21767">MADDEDLDRRIQALPQELQDEILDHVLFIEPGEVTINTASYKPPWQLRINRATRKKVAAHYYMTFTFKIRDKELGPWSLAVLWLRSLTGDHQGMVSDIRGDYRSGAGLHRLDFVPSFEALVKRRPEQNHAFREAKKISAWLRDEECVNLGDGVFKTNYFDFELCPCGRGECTEHSVEEHWASEKGKDV</sequence>
<proteinExistence type="predicted"/>